<comment type="caution">
    <text evidence="2">The sequence shown here is derived from an EMBL/GenBank/DDBJ whole genome shotgun (WGS) entry which is preliminary data.</text>
</comment>
<reference evidence="2 3" key="1">
    <citation type="submission" date="2023-07" db="EMBL/GenBank/DDBJ databases">
        <title>Genomic Encyclopedia of Type Strains, Phase IV (KMG-IV): sequencing the most valuable type-strain genomes for metagenomic binning, comparative biology and taxonomic classification.</title>
        <authorList>
            <person name="Goeker M."/>
        </authorList>
    </citation>
    <scope>NUCLEOTIDE SEQUENCE [LARGE SCALE GENOMIC DNA]</scope>
    <source>
        <strain evidence="2 3">DSM 29005</strain>
    </source>
</reference>
<organism evidence="2 3">
    <name type="scientific">Metabacillus malikii</name>
    <dbReference type="NCBI Taxonomy" id="1504265"/>
    <lineage>
        <taxon>Bacteria</taxon>
        <taxon>Bacillati</taxon>
        <taxon>Bacillota</taxon>
        <taxon>Bacilli</taxon>
        <taxon>Bacillales</taxon>
        <taxon>Bacillaceae</taxon>
        <taxon>Metabacillus</taxon>
    </lineage>
</organism>
<dbReference type="Proteomes" id="UP001234495">
    <property type="component" value="Unassembled WGS sequence"/>
</dbReference>
<evidence type="ECO:0000256" key="1">
    <source>
        <dbReference type="SAM" id="Phobius"/>
    </source>
</evidence>
<keyword evidence="3" id="KW-1185">Reference proteome</keyword>
<dbReference type="EMBL" id="JAUSUD010000002">
    <property type="protein sequence ID" value="MDQ0229240.1"/>
    <property type="molecule type" value="Genomic_DNA"/>
</dbReference>
<feature type="transmembrane region" description="Helical" evidence="1">
    <location>
        <begin position="32"/>
        <end position="53"/>
    </location>
</feature>
<feature type="transmembrane region" description="Helical" evidence="1">
    <location>
        <begin position="73"/>
        <end position="96"/>
    </location>
</feature>
<sequence length="128" mass="14593">MIIKRKLLTAVLSSLLFSIVFMVPDGLNMNGFLNLYYMNFIFVITYGVITSYISDWISEKFITKTSTRELVSLLLHCLFGSVFFLLSLISAVIFFITDRLLRKVNIKWSVVVTALLIVIVVFILGLTL</sequence>
<gene>
    <name evidence="2" type="ORF">J2S19_000491</name>
</gene>
<keyword evidence="1" id="KW-1133">Transmembrane helix</keyword>
<dbReference type="RefSeq" id="WP_307336627.1">
    <property type="nucleotide sequence ID" value="NZ_JAUSUD010000002.1"/>
</dbReference>
<feature type="transmembrane region" description="Helical" evidence="1">
    <location>
        <begin position="108"/>
        <end position="127"/>
    </location>
</feature>
<accession>A0ABT9ZAF8</accession>
<evidence type="ECO:0000313" key="2">
    <source>
        <dbReference type="EMBL" id="MDQ0229240.1"/>
    </source>
</evidence>
<protein>
    <submittedName>
        <fullName evidence="2">Phosphoglycerol transferase MdoB-like AlkP superfamily enzyme</fullName>
    </submittedName>
</protein>
<keyword evidence="1" id="KW-0812">Transmembrane</keyword>
<keyword evidence="1" id="KW-0472">Membrane</keyword>
<name>A0ABT9ZAF8_9BACI</name>
<evidence type="ECO:0000313" key="3">
    <source>
        <dbReference type="Proteomes" id="UP001234495"/>
    </source>
</evidence>
<proteinExistence type="predicted"/>